<evidence type="ECO:0000313" key="2">
    <source>
        <dbReference type="Proteomes" id="UP001189429"/>
    </source>
</evidence>
<accession>A0ABN9WWU7</accession>
<dbReference type="Proteomes" id="UP001189429">
    <property type="component" value="Unassembled WGS sequence"/>
</dbReference>
<dbReference type="EMBL" id="CAUYUJ010019470">
    <property type="protein sequence ID" value="CAK0891391.1"/>
    <property type="molecule type" value="Genomic_DNA"/>
</dbReference>
<proteinExistence type="predicted"/>
<organism evidence="1 2">
    <name type="scientific">Prorocentrum cordatum</name>
    <dbReference type="NCBI Taxonomy" id="2364126"/>
    <lineage>
        <taxon>Eukaryota</taxon>
        <taxon>Sar</taxon>
        <taxon>Alveolata</taxon>
        <taxon>Dinophyceae</taxon>
        <taxon>Prorocentrales</taxon>
        <taxon>Prorocentraceae</taxon>
        <taxon>Prorocentrum</taxon>
    </lineage>
</organism>
<reference evidence="1" key="1">
    <citation type="submission" date="2023-10" db="EMBL/GenBank/DDBJ databases">
        <authorList>
            <person name="Chen Y."/>
            <person name="Shah S."/>
            <person name="Dougan E. K."/>
            <person name="Thang M."/>
            <person name="Chan C."/>
        </authorList>
    </citation>
    <scope>NUCLEOTIDE SEQUENCE [LARGE SCALE GENOMIC DNA]</scope>
</reference>
<protein>
    <submittedName>
        <fullName evidence="1">Uncharacterized protein</fullName>
    </submittedName>
</protein>
<feature type="non-terminal residue" evidence="1">
    <location>
        <position position="1"/>
    </location>
</feature>
<comment type="caution">
    <text evidence="1">The sequence shown here is derived from an EMBL/GenBank/DDBJ whole genome shotgun (WGS) entry which is preliminary data.</text>
</comment>
<evidence type="ECO:0000313" key="1">
    <source>
        <dbReference type="EMBL" id="CAK0891391.1"/>
    </source>
</evidence>
<name>A0ABN9WWU7_9DINO</name>
<keyword evidence="2" id="KW-1185">Reference proteome</keyword>
<gene>
    <name evidence="1" type="ORF">PCOR1329_LOCUS71361</name>
</gene>
<sequence>AKRRGTVRAPWMWKWVVGGARDITVAYLTRCPSAPECPRCSLTCPSCPSFACQAPASLACPMCPSLSCPPPAAERACRAREAGAAACPPCPACEACEDEEGAPCDSGRSFVHGLVAGALLGGCCALVLVKLVGRVALSASEYVGTTPDGDTYIKNYDEGANEDVDLVRWSAGWIAVPPGVDPARVYRFRLEPVAAQKQVYLRDAELLAQQRCQHFAAQLGRPDLLAAPGFLALIPGGHGAAAPAPAGAAAGAPAPGPLPGVLQGAAAPAAVADRGARWRAAQSIGDFRYGDEVAAHVASPGAVQGRDLHVLPDGAALFVEEVAADDLETFMGRAVAADARVLPVVRTGARREVTWASMAARVQQEDFGRDWLVAGPRTAFWCIDFINNEGMGIEHYQCCLFLRLLLLSDQCDGTSLQACEAIFRRLQTIEHSYLEKVREREGANQSGGLSIEEQTHFSGSTRLHSSLMVRPGLLDHIWKEVEREAALSKNLRRLCMMNLTEYLSGLTRPLDTFLATLFHYLCLQWLLPEVEVEEFCLVVASSGLGVGMLVTWMFVGLCAGTLSLMQQRIMEHVRESVDSLGAPPTGVDAPEAPRKLRVPSVYGLDAGVRLGSCNPDLLALPAVGNRAVPLAALWGEGGRRRVADFVRDSVLPAGPALERKMSGVRAPYSDPSLRRPRAWGDFVSRLHQAGLLDFACDRGRESVEFFCVPKKVLERLLGHMGFISLVRRESLSVFDTVFAFIRRVYNEEAPLWASVVRELTIWGGVSPLLRRNLKVQWLSGAHDNGAEGLWDVDGGRPRKGGTADVLGGGLGDARESVFREVPLGLLKRDWKVVGRYRRGCEAFGDGVDECAVECEPAFISGVSFAPRPGRTACSGEPPGAAAPGAAAARRPSGAAATVCQTHSARPATSRLYAAGFASFKLWLKTGGRPLPRAEADCDHVLSLFLDAMYLDGAHLSLGQRMLAAAPKGWNRLVRAGSRLAIPFEVMCMLVMWMWFNNLWEEGLLMWLTFEMYCRPNEPLSLRAADLAPPVAGARAGCSWSLNLHAREHAVASKTEEFDEAMQLDLERQAAPGPALAALLQGRHGPRWRTVVLKRSAAPPPLLKIAAADAARAFSRAVKAIKLGSVGVASRCQLRHGGAGHGAATGARSLGQIRHRGRWRAHSSLRGYEKGARLGEVLERLPPKVRAHALRCADSLGDVAAKRRQPFDGP</sequence>